<name>A0ABP0JZA5_9DINO</name>
<proteinExistence type="predicted"/>
<dbReference type="InterPro" id="IPR032710">
    <property type="entry name" value="NTF2-like_dom_sf"/>
</dbReference>
<gene>
    <name evidence="1" type="ORF">SCF082_LOCUS14687</name>
</gene>
<evidence type="ECO:0000313" key="1">
    <source>
        <dbReference type="EMBL" id="CAK9019846.1"/>
    </source>
</evidence>
<evidence type="ECO:0000313" key="2">
    <source>
        <dbReference type="Proteomes" id="UP001642464"/>
    </source>
</evidence>
<reference evidence="1 2" key="1">
    <citation type="submission" date="2024-02" db="EMBL/GenBank/DDBJ databases">
        <authorList>
            <person name="Chen Y."/>
            <person name="Shah S."/>
            <person name="Dougan E. K."/>
            <person name="Thang M."/>
            <person name="Chan C."/>
        </authorList>
    </citation>
    <scope>NUCLEOTIDE SEQUENCE [LARGE SCALE GENOMIC DNA]</scope>
</reference>
<keyword evidence="2" id="KW-1185">Reference proteome</keyword>
<dbReference type="Proteomes" id="UP001642464">
    <property type="component" value="Unassembled WGS sequence"/>
</dbReference>
<protein>
    <submittedName>
        <fullName evidence="1">Metacaspase-1B</fullName>
    </submittedName>
</protein>
<dbReference type="SUPFAM" id="SSF54427">
    <property type="entry name" value="NTF2-like"/>
    <property type="match status" value="1"/>
</dbReference>
<dbReference type="Gene3D" id="3.10.450.50">
    <property type="match status" value="1"/>
</dbReference>
<dbReference type="EMBL" id="CAXAMM010009247">
    <property type="protein sequence ID" value="CAK9019846.1"/>
    <property type="molecule type" value="Genomic_DNA"/>
</dbReference>
<sequence length="207" mass="22263">MAAPGGYYIRNADGTTSGPFYDAQPAAMYVPQPASVPHTAPGAYVTPGMNVTTLPATQAPFVPTSIAGGTAYFATSVQAAWDNHFDAFGKQDLDKILLDYDETSIAKLYNTVDGSKKEFAGLQGIRDMFTDLFKDLSDLKTLEAPVIEVDEPGKTVFLVWKCPGCGYSTATDTFVFGPDFKVKRQNIVVAHSPVQTKAKTEKKGMCA</sequence>
<organism evidence="1 2">
    <name type="scientific">Durusdinium trenchii</name>
    <dbReference type="NCBI Taxonomy" id="1381693"/>
    <lineage>
        <taxon>Eukaryota</taxon>
        <taxon>Sar</taxon>
        <taxon>Alveolata</taxon>
        <taxon>Dinophyceae</taxon>
        <taxon>Suessiales</taxon>
        <taxon>Symbiodiniaceae</taxon>
        <taxon>Durusdinium</taxon>
    </lineage>
</organism>
<comment type="caution">
    <text evidence="1">The sequence shown here is derived from an EMBL/GenBank/DDBJ whole genome shotgun (WGS) entry which is preliminary data.</text>
</comment>
<accession>A0ABP0JZA5</accession>